<feature type="domain" description="DUF1553" evidence="2">
    <location>
        <begin position="734"/>
        <end position="996"/>
    </location>
</feature>
<protein>
    <submittedName>
        <fullName evidence="4">Planctomycete cytochrome C</fullName>
    </submittedName>
</protein>
<name>A0A517VUN2_9PLAN</name>
<evidence type="ECO:0000259" key="2">
    <source>
        <dbReference type="Pfam" id="PF07587"/>
    </source>
</evidence>
<accession>A0A517VUN2</accession>
<dbReference type="InterPro" id="IPR022655">
    <property type="entry name" value="DUF1553"/>
</dbReference>
<dbReference type="InterPro" id="IPR011429">
    <property type="entry name" value="Cyt_c_Planctomycete-type"/>
</dbReference>
<evidence type="ECO:0000313" key="5">
    <source>
        <dbReference type="Proteomes" id="UP000318704"/>
    </source>
</evidence>
<dbReference type="InterPro" id="IPR011444">
    <property type="entry name" value="DUF1549"/>
</dbReference>
<dbReference type="Proteomes" id="UP000318704">
    <property type="component" value="Chromosome"/>
</dbReference>
<dbReference type="AlphaFoldDB" id="A0A517VUN2"/>
<organism evidence="4 5">
    <name type="scientific">Gimesia aquarii</name>
    <dbReference type="NCBI Taxonomy" id="2527964"/>
    <lineage>
        <taxon>Bacteria</taxon>
        <taxon>Pseudomonadati</taxon>
        <taxon>Planctomycetota</taxon>
        <taxon>Planctomycetia</taxon>
        <taxon>Planctomycetales</taxon>
        <taxon>Planctomycetaceae</taxon>
        <taxon>Gimesia</taxon>
    </lineage>
</organism>
<dbReference type="EMBL" id="CP037920">
    <property type="protein sequence ID" value="QDT96709.1"/>
    <property type="molecule type" value="Genomic_DNA"/>
</dbReference>
<dbReference type="KEGG" id="gaw:V144x_21670"/>
<dbReference type="SUPFAM" id="SSF46626">
    <property type="entry name" value="Cytochrome c"/>
    <property type="match status" value="1"/>
</dbReference>
<evidence type="ECO:0000259" key="1">
    <source>
        <dbReference type="Pfam" id="PF07583"/>
    </source>
</evidence>
<gene>
    <name evidence="4" type="ORF">V144x_21670</name>
</gene>
<dbReference type="RefSeq" id="WP_144985119.1">
    <property type="nucleotide sequence ID" value="NZ_CP037920.1"/>
</dbReference>
<dbReference type="GO" id="GO:0020037">
    <property type="term" value="F:heme binding"/>
    <property type="evidence" value="ECO:0007669"/>
    <property type="project" value="InterPro"/>
</dbReference>
<dbReference type="Pfam" id="PF07583">
    <property type="entry name" value="PSCyt2"/>
    <property type="match status" value="1"/>
</dbReference>
<proteinExistence type="predicted"/>
<feature type="domain" description="DUF1549" evidence="1">
    <location>
        <begin position="162"/>
        <end position="368"/>
    </location>
</feature>
<dbReference type="PANTHER" id="PTHR35889:SF3">
    <property type="entry name" value="F-BOX DOMAIN-CONTAINING PROTEIN"/>
    <property type="match status" value="1"/>
</dbReference>
<feature type="domain" description="Cytochrome C Planctomycete-type" evidence="3">
    <location>
        <begin position="53"/>
        <end position="113"/>
    </location>
</feature>
<reference evidence="4 5" key="1">
    <citation type="submission" date="2019-03" db="EMBL/GenBank/DDBJ databases">
        <title>Deep-cultivation of Planctomycetes and their phenomic and genomic characterization uncovers novel biology.</title>
        <authorList>
            <person name="Wiegand S."/>
            <person name="Jogler M."/>
            <person name="Boedeker C."/>
            <person name="Pinto D."/>
            <person name="Vollmers J."/>
            <person name="Rivas-Marin E."/>
            <person name="Kohn T."/>
            <person name="Peeters S.H."/>
            <person name="Heuer A."/>
            <person name="Rast P."/>
            <person name="Oberbeckmann S."/>
            <person name="Bunk B."/>
            <person name="Jeske O."/>
            <person name="Meyerdierks A."/>
            <person name="Storesund J.E."/>
            <person name="Kallscheuer N."/>
            <person name="Luecker S."/>
            <person name="Lage O.M."/>
            <person name="Pohl T."/>
            <person name="Merkel B.J."/>
            <person name="Hornburger P."/>
            <person name="Mueller R.-W."/>
            <person name="Bruemmer F."/>
            <person name="Labrenz M."/>
            <person name="Spormann A.M."/>
            <person name="Op den Camp H."/>
            <person name="Overmann J."/>
            <person name="Amann R."/>
            <person name="Jetten M.S.M."/>
            <person name="Mascher T."/>
            <person name="Medema M.H."/>
            <person name="Devos D.P."/>
            <person name="Kaster A.-K."/>
            <person name="Ovreas L."/>
            <person name="Rohde M."/>
            <person name="Galperin M.Y."/>
            <person name="Jogler C."/>
        </authorList>
    </citation>
    <scope>NUCLEOTIDE SEQUENCE [LARGE SCALE GENOMIC DNA]</scope>
    <source>
        <strain evidence="4 5">V144</strain>
    </source>
</reference>
<evidence type="ECO:0000259" key="3">
    <source>
        <dbReference type="Pfam" id="PF07635"/>
    </source>
</evidence>
<dbReference type="Pfam" id="PF07587">
    <property type="entry name" value="PSD1"/>
    <property type="match status" value="1"/>
</dbReference>
<dbReference type="GO" id="GO:0009055">
    <property type="term" value="F:electron transfer activity"/>
    <property type="evidence" value="ECO:0007669"/>
    <property type="project" value="InterPro"/>
</dbReference>
<sequence length="1052" mass="118850">MRSLLLRIGLPLIFAGIVCISLFAAENEKSKISTTKSNIDFSRDIRPILSNNCFFCHGPDESHREADLRLDTKAGAFHRTDGNAALVPGNLKESALIQRILATDVDERMPPADSGKKLKPEEIELLRQWVKQGATWQDHWAYVKPVRSQKPTIKQKSWPQNEIDYFVLSRLEKKGISPAKEAERPTLIRRLYLDLIGLPPTIEEVDAFVNSKDPKAYEKLVDRLLASPQYAERMTLKWLDLARYADTNGFSIDGGRHMWLWRDWVIDSFHKNKPFDQFITEQIAGDLIPEASTWQKVATGFNRNHMITHEGGTIPQENLVNYTVDRVKTTSEVFLGLTMGCAQCHNHKYDPITMKDFYQFFAYFNTLEDRGLDGNSGINAGPKLKAKTELPFVAAELKSLDQEIARLQAKLRHPNTKKLAEWEKKARQELSQRGQGLKLHELEVVKVSDPNTRSAFEISKEGHVLALTASGRSPSISLKVKPGIDKLTGLRLVFYPNEKLPHGGIGHGKKETFPGGFILTSFAASGTTVPSDQVDLYAMFKVVKTTASASHSEYPVEDCLDPRDHTGWSPAPQNQSQQHLTVTFDRPYETKGSPYITVMLVWGDGKFGYGKRLMAGDYKIFGMSGIDDGTNIPIEIQKILSIAQNERDEIQSATLNLYYSRIAPEFKNIHYQLTNLKERRLMLTDSFETMVMNTAKKPRETFILNRGQYDQPTEKVETGVPGFLPGLPKNAAKNRTALAQWLTSRENPLTTRVTVNRFWEMLFGQGIVSTSADFGSQGDPPTHPRLLDWLAVEFYESGWNVKHIMRKILLSATYRQSSAGTPQLWKDDPQNRLLARGARFRLQAEMIRDATLKVSGLLVERIGGASVNPYQPEGLWREVSHYGSSPATAQVFVQDHGEKLYRRSMYTYWKRTVPPPNMQTFDAPNREVCLISRARTNTPLQSLVLLNDVQFVEASRNYAERVMKEGGQDVNSRVQFAFKAALGRLPETWEADTLKTAYQRELKSYQVNPMAALALLSQGESDRDESLPAAEMAAWTAVASMIFNTYEFITRG</sequence>
<evidence type="ECO:0000313" key="4">
    <source>
        <dbReference type="EMBL" id="QDT96709.1"/>
    </source>
</evidence>
<dbReference type="InterPro" id="IPR036909">
    <property type="entry name" value="Cyt_c-like_dom_sf"/>
</dbReference>
<dbReference type="Pfam" id="PF07635">
    <property type="entry name" value="PSCyt1"/>
    <property type="match status" value="1"/>
</dbReference>
<dbReference type="PANTHER" id="PTHR35889">
    <property type="entry name" value="CYCLOINULO-OLIGOSACCHARIDE FRUCTANOTRANSFERASE-RELATED"/>
    <property type="match status" value="1"/>
</dbReference>